<feature type="domain" description="SET" evidence="1">
    <location>
        <begin position="14"/>
        <end position="226"/>
    </location>
</feature>
<proteinExistence type="predicted"/>
<accession>A0A4Z1HLL8</accession>
<dbReference type="GO" id="GO:0016279">
    <property type="term" value="F:protein-lysine N-methyltransferase activity"/>
    <property type="evidence" value="ECO:0007669"/>
    <property type="project" value="UniProtKB-ARBA"/>
</dbReference>
<dbReference type="Proteomes" id="UP000297527">
    <property type="component" value="Unassembled WGS sequence"/>
</dbReference>
<evidence type="ECO:0000259" key="1">
    <source>
        <dbReference type="PROSITE" id="PS50280"/>
    </source>
</evidence>
<dbReference type="PROSITE" id="PS50280">
    <property type="entry name" value="SET"/>
    <property type="match status" value="1"/>
</dbReference>
<evidence type="ECO:0000313" key="3">
    <source>
        <dbReference type="Proteomes" id="UP000297527"/>
    </source>
</evidence>
<reference evidence="2 3" key="1">
    <citation type="submission" date="2017-12" db="EMBL/GenBank/DDBJ databases">
        <title>Comparative genomics of Botrytis spp.</title>
        <authorList>
            <person name="Valero-Jimenez C.A."/>
            <person name="Tapia P."/>
            <person name="Veloso J."/>
            <person name="Silva-Moreno E."/>
            <person name="Staats M."/>
            <person name="Valdes J.H."/>
            <person name="Van Kan J.A.L."/>
        </authorList>
    </citation>
    <scope>NUCLEOTIDE SEQUENCE [LARGE SCALE GENOMIC DNA]</scope>
    <source>
        <strain evidence="2 3">MUCL11595</strain>
    </source>
</reference>
<dbReference type="SUPFAM" id="SSF82199">
    <property type="entry name" value="SET domain"/>
    <property type="match status" value="1"/>
</dbReference>
<name>A0A4Z1HLL8_9HELO</name>
<keyword evidence="3" id="KW-1185">Reference proteome</keyword>
<protein>
    <recommendedName>
        <fullName evidence="1">SET domain-containing protein</fullName>
    </recommendedName>
</protein>
<dbReference type="OrthoDB" id="341421at2759"/>
<organism evidence="2 3">
    <name type="scientific">Botryotinia convoluta</name>
    <dbReference type="NCBI Taxonomy" id="54673"/>
    <lineage>
        <taxon>Eukaryota</taxon>
        <taxon>Fungi</taxon>
        <taxon>Dikarya</taxon>
        <taxon>Ascomycota</taxon>
        <taxon>Pezizomycotina</taxon>
        <taxon>Leotiomycetes</taxon>
        <taxon>Helotiales</taxon>
        <taxon>Sclerotiniaceae</taxon>
        <taxon>Botryotinia</taxon>
    </lineage>
</organism>
<sequence length="375" mass="42010">MEVDKEFMKWAVAQGIELNGITTHKLPGKGLGIIAEKKLEAGDTILTAPISALRTAQTVPKSISKSISSITVNGLLAAELAIDTTEVCAPWRAVLPTKADFEESMPLMWHPSLQALLPSASLSLIQNQMIKISSDWTAVSTAFPTLPYDHYLYNWLLVSTRTFYYNSPKIETKKSLSHDDCLALIPLADNFNHADDGCEVTSSPSGYKICADRQIAKGEEIYITYGNHSNDFLLAEYGFILVENRWDAVCLDGVILPLFSEKQKQELKEAGFFGKFVLDRETICYRTQVAMRLLCISVNKWQSLVANGLEDNDEYQMAVDQILLKTLKSYLDSVDEKLKQVEVLNCGLESQKGTLISRWKQIRLFLIASISRLER</sequence>
<dbReference type="InterPro" id="IPR001214">
    <property type="entry name" value="SET_dom"/>
</dbReference>
<dbReference type="PANTHER" id="PTHR13271:SF137">
    <property type="entry name" value="SET DOMAIN-CONTAINING PROTEIN"/>
    <property type="match status" value="1"/>
</dbReference>
<dbReference type="Pfam" id="PF00856">
    <property type="entry name" value="SET"/>
    <property type="match status" value="1"/>
</dbReference>
<dbReference type="InterPro" id="IPR050600">
    <property type="entry name" value="SETD3_SETD6_MTase"/>
</dbReference>
<comment type="caution">
    <text evidence="2">The sequence shown here is derived from an EMBL/GenBank/DDBJ whole genome shotgun (WGS) entry which is preliminary data.</text>
</comment>
<dbReference type="InterPro" id="IPR046341">
    <property type="entry name" value="SET_dom_sf"/>
</dbReference>
<dbReference type="EMBL" id="PQXN01000360">
    <property type="protein sequence ID" value="TGO45827.1"/>
    <property type="molecule type" value="Genomic_DNA"/>
</dbReference>
<dbReference type="AlphaFoldDB" id="A0A4Z1HLL8"/>
<evidence type="ECO:0000313" key="2">
    <source>
        <dbReference type="EMBL" id="TGO45827.1"/>
    </source>
</evidence>
<dbReference type="Gene3D" id="3.90.1410.10">
    <property type="entry name" value="set domain protein methyltransferase, domain 1"/>
    <property type="match status" value="1"/>
</dbReference>
<gene>
    <name evidence="2" type="ORF">BCON_0362g00040</name>
</gene>
<dbReference type="PANTHER" id="PTHR13271">
    <property type="entry name" value="UNCHARACTERIZED PUTATIVE METHYLTRANSFERASE"/>
    <property type="match status" value="1"/>
</dbReference>